<dbReference type="InterPro" id="IPR051478">
    <property type="entry name" value="Beta-lactamase-like_AB/R"/>
</dbReference>
<dbReference type="InterPro" id="IPR001466">
    <property type="entry name" value="Beta-lactam-related"/>
</dbReference>
<organism evidence="4 5">
    <name type="scientific">Paraconiothyrium brasiliense</name>
    <dbReference type="NCBI Taxonomy" id="300254"/>
    <lineage>
        <taxon>Eukaryota</taxon>
        <taxon>Fungi</taxon>
        <taxon>Dikarya</taxon>
        <taxon>Ascomycota</taxon>
        <taxon>Pezizomycotina</taxon>
        <taxon>Dothideomycetes</taxon>
        <taxon>Pleosporomycetidae</taxon>
        <taxon>Pleosporales</taxon>
        <taxon>Massarineae</taxon>
        <taxon>Didymosphaeriaceae</taxon>
        <taxon>Paraconiothyrium</taxon>
    </lineage>
</organism>
<dbReference type="InterPro" id="IPR012338">
    <property type="entry name" value="Beta-lactam/transpept-like"/>
</dbReference>
<dbReference type="EMBL" id="JAKJXO020000001">
    <property type="protein sequence ID" value="KAL1611995.1"/>
    <property type="molecule type" value="Genomic_DNA"/>
</dbReference>
<evidence type="ECO:0000259" key="3">
    <source>
        <dbReference type="Pfam" id="PF26335"/>
    </source>
</evidence>
<dbReference type="Proteomes" id="UP001521785">
    <property type="component" value="Unassembled WGS sequence"/>
</dbReference>
<accession>A0ABR3S5L1</accession>
<evidence type="ECO:0000259" key="2">
    <source>
        <dbReference type="Pfam" id="PF00144"/>
    </source>
</evidence>
<reference evidence="4 5" key="1">
    <citation type="submission" date="2024-02" db="EMBL/GenBank/DDBJ databases">
        <title>De novo assembly and annotation of 12 fungi associated with fruit tree decline syndrome in Ontario, Canada.</title>
        <authorList>
            <person name="Sulman M."/>
            <person name="Ellouze W."/>
            <person name="Ilyukhin E."/>
        </authorList>
    </citation>
    <scope>NUCLEOTIDE SEQUENCE [LARGE SCALE GENOMIC DNA]</scope>
    <source>
        <strain evidence="4 5">M42-189</strain>
    </source>
</reference>
<dbReference type="InterPro" id="IPR058664">
    <property type="entry name" value="ARB_00930-like_C"/>
</dbReference>
<keyword evidence="5" id="KW-1185">Reference proteome</keyword>
<evidence type="ECO:0008006" key="6">
    <source>
        <dbReference type="Google" id="ProtNLM"/>
    </source>
</evidence>
<comment type="caution">
    <text evidence="4">The sequence shown here is derived from an EMBL/GenBank/DDBJ whole genome shotgun (WGS) entry which is preliminary data.</text>
</comment>
<protein>
    <recommendedName>
        <fullName evidence="6">Beta-lactamase-related domain-containing protein</fullName>
    </recommendedName>
</protein>
<dbReference type="Gene3D" id="3.40.710.10">
    <property type="entry name" value="DD-peptidase/beta-lactamase superfamily"/>
    <property type="match status" value="1"/>
</dbReference>
<dbReference type="Pfam" id="PF00144">
    <property type="entry name" value="Beta-lactamase"/>
    <property type="match status" value="1"/>
</dbReference>
<feature type="domain" description="Beta-lactamase-related" evidence="2">
    <location>
        <begin position="45"/>
        <end position="367"/>
    </location>
</feature>
<evidence type="ECO:0000256" key="1">
    <source>
        <dbReference type="ARBA" id="ARBA00038473"/>
    </source>
</evidence>
<dbReference type="Pfam" id="PF26335">
    <property type="entry name" value="ARB_00930_C"/>
    <property type="match status" value="1"/>
</dbReference>
<sequence length="530" mass="58116">MKNQRYCPPPGFLLPPPTNVRPLPHISDFEHILRSYPWSKKTTIAIKASVGGKSVYEYAHRAGEEETGNMYDTKIRIASVTKLFTVLAVLLSKPQIGWEDLITKFVPGLEEEPYAEVTIGALAGQTSGLGRFGYVGDLALIPGFSPAQLGLPNVTHKLPGCDIYPGGEVCSKPQVLDMFNDPAYHPTSPNSGPLYSNIAYNLLGMALEHVHSKSYEQIIQELIFDPIGMKDSSYETPSKADGILPQSGDRWFAAPFSNFNPSGGIWSTPNDMLLFLEALQSHKLLSATQTRKWLQPSSLLPSLHQLVGAPWEIFRPTDVEVAVPRPIDLYTKAGGVAGYSSHAVLVPEYNIALTIHAAGDDATRAVQDLLPLVAKPLIAHVDEEVRAQVHHNYAGTYVSSDGMKRMILMVDDGPGLWVKNAVMNGVNILPILASMQSLSASNAFARMYPTNIDSKTSEKESWSMMLDREKEGSERGFAEQECGSWNWGDPARYAGQPLDRVVFLMREGRATGLGMVAWGTAANDILHREV</sequence>
<dbReference type="PANTHER" id="PTHR22935">
    <property type="entry name" value="PENICILLIN-BINDING PROTEIN"/>
    <property type="match status" value="1"/>
</dbReference>
<comment type="similarity">
    <text evidence="1">Belongs to the beta-lactamase family.</text>
</comment>
<dbReference type="SUPFAM" id="SSF56601">
    <property type="entry name" value="beta-lactamase/transpeptidase-like"/>
    <property type="match status" value="1"/>
</dbReference>
<evidence type="ECO:0000313" key="4">
    <source>
        <dbReference type="EMBL" id="KAL1611995.1"/>
    </source>
</evidence>
<feature type="domain" description="Beta-lactamase-like ARB-00930-like C-terminal" evidence="3">
    <location>
        <begin position="386"/>
        <end position="520"/>
    </location>
</feature>
<gene>
    <name evidence="4" type="ORF">SLS60_000218</name>
</gene>
<proteinExistence type="inferred from homology"/>
<evidence type="ECO:0000313" key="5">
    <source>
        <dbReference type="Proteomes" id="UP001521785"/>
    </source>
</evidence>
<name>A0ABR3S5L1_9PLEO</name>
<dbReference type="PANTHER" id="PTHR22935:SF95">
    <property type="entry name" value="BETA-LACTAMASE-LIKE 1-RELATED"/>
    <property type="match status" value="1"/>
</dbReference>